<name>A0AAN8XB05_HALRR</name>
<feature type="non-terminal residue" evidence="2">
    <location>
        <position position="56"/>
    </location>
</feature>
<comment type="caution">
    <text evidence="2">The sequence shown here is derived from an EMBL/GenBank/DDBJ whole genome shotgun (WGS) entry which is preliminary data.</text>
</comment>
<gene>
    <name evidence="2" type="ORF">SK128_010570</name>
</gene>
<keyword evidence="3" id="KW-1185">Reference proteome</keyword>
<organism evidence="2 3">
    <name type="scientific">Halocaridina rubra</name>
    <name type="common">Hawaiian red shrimp</name>
    <dbReference type="NCBI Taxonomy" id="373956"/>
    <lineage>
        <taxon>Eukaryota</taxon>
        <taxon>Metazoa</taxon>
        <taxon>Ecdysozoa</taxon>
        <taxon>Arthropoda</taxon>
        <taxon>Crustacea</taxon>
        <taxon>Multicrustacea</taxon>
        <taxon>Malacostraca</taxon>
        <taxon>Eumalacostraca</taxon>
        <taxon>Eucarida</taxon>
        <taxon>Decapoda</taxon>
        <taxon>Pleocyemata</taxon>
        <taxon>Caridea</taxon>
        <taxon>Atyoidea</taxon>
        <taxon>Atyidae</taxon>
        <taxon>Halocaridina</taxon>
    </lineage>
</organism>
<reference evidence="2 3" key="1">
    <citation type="submission" date="2023-11" db="EMBL/GenBank/DDBJ databases">
        <title>Halocaridina rubra genome assembly.</title>
        <authorList>
            <person name="Smith C."/>
        </authorList>
    </citation>
    <scope>NUCLEOTIDE SEQUENCE [LARGE SCALE GENOMIC DNA]</scope>
    <source>
        <strain evidence="2">EP-1</strain>
        <tissue evidence="2">Whole</tissue>
    </source>
</reference>
<evidence type="ECO:0000313" key="3">
    <source>
        <dbReference type="Proteomes" id="UP001381693"/>
    </source>
</evidence>
<feature type="region of interest" description="Disordered" evidence="1">
    <location>
        <begin position="1"/>
        <end position="56"/>
    </location>
</feature>
<protein>
    <submittedName>
        <fullName evidence="2">Uncharacterized protein</fullName>
    </submittedName>
</protein>
<dbReference type="EMBL" id="JAXCGZ010005729">
    <property type="protein sequence ID" value="KAK7081001.1"/>
    <property type="molecule type" value="Genomic_DNA"/>
</dbReference>
<proteinExistence type="predicted"/>
<evidence type="ECO:0000256" key="1">
    <source>
        <dbReference type="SAM" id="MobiDB-lite"/>
    </source>
</evidence>
<dbReference type="AlphaFoldDB" id="A0AAN8XB05"/>
<evidence type="ECO:0000313" key="2">
    <source>
        <dbReference type="EMBL" id="KAK7081001.1"/>
    </source>
</evidence>
<feature type="compositionally biased region" description="Polar residues" evidence="1">
    <location>
        <begin position="41"/>
        <end position="56"/>
    </location>
</feature>
<dbReference type="Proteomes" id="UP001381693">
    <property type="component" value="Unassembled WGS sequence"/>
</dbReference>
<accession>A0AAN8XB05</accession>
<sequence>MSRKSDKHISPDTTSQEDPAHENAVEQESDVDMDSVSHSSAYSTQSEAINTQKRKE</sequence>